<dbReference type="Gene3D" id="1.10.10.10">
    <property type="entry name" value="Winged helix-like DNA-binding domain superfamily/Winged helix DNA-binding domain"/>
    <property type="match status" value="1"/>
</dbReference>
<dbReference type="SMART" id="SM00346">
    <property type="entry name" value="HTH_ICLR"/>
    <property type="match status" value="1"/>
</dbReference>
<dbReference type="SUPFAM" id="SSF46785">
    <property type="entry name" value="Winged helix' DNA-binding domain"/>
    <property type="match status" value="1"/>
</dbReference>
<dbReference type="InterPro" id="IPR005471">
    <property type="entry name" value="Tscrpt_reg_IclR_N"/>
</dbReference>
<evidence type="ECO:0000256" key="3">
    <source>
        <dbReference type="ARBA" id="ARBA00023163"/>
    </source>
</evidence>
<keyword evidence="1" id="KW-0805">Transcription regulation</keyword>
<evidence type="ECO:0000256" key="2">
    <source>
        <dbReference type="ARBA" id="ARBA00023125"/>
    </source>
</evidence>
<keyword evidence="3" id="KW-0804">Transcription</keyword>
<dbReference type="OrthoDB" id="6057486at2"/>
<keyword evidence="7" id="KW-1185">Reference proteome</keyword>
<dbReference type="PANTHER" id="PTHR30136">
    <property type="entry name" value="HELIX-TURN-HELIX TRANSCRIPTIONAL REGULATOR, ICLR FAMILY"/>
    <property type="match status" value="1"/>
</dbReference>
<evidence type="ECO:0000313" key="6">
    <source>
        <dbReference type="EMBL" id="TPW31583.1"/>
    </source>
</evidence>
<dbReference type="RefSeq" id="WP_141148352.1">
    <property type="nucleotide sequence ID" value="NZ_VHLG01000003.1"/>
</dbReference>
<dbReference type="InterPro" id="IPR014757">
    <property type="entry name" value="Tscrpt_reg_IclR_C"/>
</dbReference>
<dbReference type="AlphaFoldDB" id="A0A506UB43"/>
<dbReference type="GO" id="GO:0003677">
    <property type="term" value="F:DNA binding"/>
    <property type="evidence" value="ECO:0007669"/>
    <property type="project" value="UniProtKB-KW"/>
</dbReference>
<dbReference type="EMBL" id="VHLG01000003">
    <property type="protein sequence ID" value="TPW31583.1"/>
    <property type="molecule type" value="Genomic_DNA"/>
</dbReference>
<dbReference type="Gene3D" id="3.30.450.40">
    <property type="match status" value="1"/>
</dbReference>
<organism evidence="6 7">
    <name type="scientific">Martelella alba</name>
    <dbReference type="NCBI Taxonomy" id="2590451"/>
    <lineage>
        <taxon>Bacteria</taxon>
        <taxon>Pseudomonadati</taxon>
        <taxon>Pseudomonadota</taxon>
        <taxon>Alphaproteobacteria</taxon>
        <taxon>Hyphomicrobiales</taxon>
        <taxon>Aurantimonadaceae</taxon>
        <taxon>Martelella</taxon>
    </lineage>
</organism>
<protein>
    <submittedName>
        <fullName evidence="6">IclR family transcriptional regulator</fullName>
    </submittedName>
</protein>
<dbReference type="PROSITE" id="PS51078">
    <property type="entry name" value="ICLR_ED"/>
    <property type="match status" value="1"/>
</dbReference>
<dbReference type="GO" id="GO:0003700">
    <property type="term" value="F:DNA-binding transcription factor activity"/>
    <property type="evidence" value="ECO:0007669"/>
    <property type="project" value="TreeGrafter"/>
</dbReference>
<feature type="domain" description="HTH iclR-type" evidence="4">
    <location>
        <begin position="4"/>
        <end position="66"/>
    </location>
</feature>
<accession>A0A506UB43</accession>
<sequence>MPIIQSVQRALMILNLFDEDNPEMKITDIAARLDLHKSTLHSLLKTLQIEGYIDQNHENGRYRLGMKLVERGTFVISSLDLRKRAGPALAALSQTTGETVHLGVLEGKNGVYIDKVDGSRALIGYSRIGRSLPIHCTAIGKVLLAFRPTTEVRHLLEGYDFTAFTERTITAPEPFIAALNTVRAEGVAMDDEEHSRGVRCMAAPVFDHDKKVVAAVSISTLTSVTDSGAFASLIAPLKQTSSAISLALGNR</sequence>
<gene>
    <name evidence="6" type="ORF">FJU08_07480</name>
</gene>
<reference evidence="6 7" key="1">
    <citation type="submission" date="2019-06" db="EMBL/GenBank/DDBJ databases">
        <authorList>
            <person name="Li M."/>
        </authorList>
    </citation>
    <scope>NUCLEOTIDE SEQUENCE [LARGE SCALE GENOMIC DNA]</scope>
    <source>
        <strain evidence="6 7">BGMRC2036</strain>
    </source>
</reference>
<dbReference type="Pfam" id="PF01614">
    <property type="entry name" value="IclR_C"/>
    <property type="match status" value="1"/>
</dbReference>
<dbReference type="Pfam" id="PF09339">
    <property type="entry name" value="HTH_IclR"/>
    <property type="match status" value="1"/>
</dbReference>
<dbReference type="PANTHER" id="PTHR30136:SF7">
    <property type="entry name" value="HTH-TYPE TRANSCRIPTIONAL REGULATOR KDGR-RELATED"/>
    <property type="match status" value="1"/>
</dbReference>
<dbReference type="SUPFAM" id="SSF55781">
    <property type="entry name" value="GAF domain-like"/>
    <property type="match status" value="1"/>
</dbReference>
<dbReference type="GO" id="GO:0045892">
    <property type="term" value="P:negative regulation of DNA-templated transcription"/>
    <property type="evidence" value="ECO:0007669"/>
    <property type="project" value="TreeGrafter"/>
</dbReference>
<name>A0A506UB43_9HYPH</name>
<evidence type="ECO:0000313" key="7">
    <source>
        <dbReference type="Proteomes" id="UP000318801"/>
    </source>
</evidence>
<evidence type="ECO:0000259" key="4">
    <source>
        <dbReference type="PROSITE" id="PS51077"/>
    </source>
</evidence>
<proteinExistence type="predicted"/>
<keyword evidence="2" id="KW-0238">DNA-binding</keyword>
<dbReference type="PROSITE" id="PS51077">
    <property type="entry name" value="HTH_ICLR"/>
    <property type="match status" value="1"/>
</dbReference>
<dbReference type="InterPro" id="IPR036390">
    <property type="entry name" value="WH_DNA-bd_sf"/>
</dbReference>
<dbReference type="InterPro" id="IPR036388">
    <property type="entry name" value="WH-like_DNA-bd_sf"/>
</dbReference>
<dbReference type="Proteomes" id="UP000318801">
    <property type="component" value="Unassembled WGS sequence"/>
</dbReference>
<dbReference type="InterPro" id="IPR029016">
    <property type="entry name" value="GAF-like_dom_sf"/>
</dbReference>
<dbReference type="InterPro" id="IPR050707">
    <property type="entry name" value="HTH_MetabolicPath_Reg"/>
</dbReference>
<feature type="domain" description="IclR-ED" evidence="5">
    <location>
        <begin position="67"/>
        <end position="250"/>
    </location>
</feature>
<evidence type="ECO:0000256" key="1">
    <source>
        <dbReference type="ARBA" id="ARBA00023015"/>
    </source>
</evidence>
<dbReference type="FunFam" id="1.10.10.10:FF:000056">
    <property type="entry name" value="IclR family transcriptional regulator"/>
    <property type="match status" value="1"/>
</dbReference>
<evidence type="ECO:0000259" key="5">
    <source>
        <dbReference type="PROSITE" id="PS51078"/>
    </source>
</evidence>
<comment type="caution">
    <text evidence="6">The sequence shown here is derived from an EMBL/GenBank/DDBJ whole genome shotgun (WGS) entry which is preliminary data.</text>
</comment>